<dbReference type="Gene3D" id="2.60.40.60">
    <property type="entry name" value="Cadherins"/>
    <property type="match status" value="5"/>
</dbReference>
<feature type="domain" description="Cadherin" evidence="12">
    <location>
        <begin position="440"/>
        <end position="557"/>
    </location>
</feature>
<keyword evidence="6 10" id="KW-0472">Membrane</keyword>
<feature type="signal peptide" evidence="11">
    <location>
        <begin position="1"/>
        <end position="21"/>
    </location>
</feature>
<keyword evidence="5 10" id="KW-1133">Transmembrane helix</keyword>
<evidence type="ECO:0000256" key="4">
    <source>
        <dbReference type="ARBA" id="ARBA00022837"/>
    </source>
</evidence>
<evidence type="ECO:0000313" key="13">
    <source>
        <dbReference type="EMBL" id="OWF38514.1"/>
    </source>
</evidence>
<keyword evidence="11" id="KW-0732">Signal</keyword>
<keyword evidence="2 10" id="KW-0812">Transmembrane</keyword>
<protein>
    <submittedName>
        <fullName evidence="13">Cadherin EGF LAG seven-pass G-type receptor 2</fullName>
    </submittedName>
</protein>
<dbReference type="CDD" id="cd11304">
    <property type="entry name" value="Cadherin_repeat"/>
    <property type="match status" value="3"/>
</dbReference>
<dbReference type="AlphaFoldDB" id="A0A210PPY6"/>
<evidence type="ECO:0000313" key="14">
    <source>
        <dbReference type="Proteomes" id="UP000242188"/>
    </source>
</evidence>
<name>A0A210PPY6_MIZYE</name>
<keyword evidence="14" id="KW-1185">Reference proteome</keyword>
<feature type="domain" description="Cadherin" evidence="12">
    <location>
        <begin position="147"/>
        <end position="230"/>
    </location>
</feature>
<dbReference type="EMBL" id="NEDP02005564">
    <property type="protein sequence ID" value="OWF38514.1"/>
    <property type="molecule type" value="Genomic_DNA"/>
</dbReference>
<dbReference type="GO" id="GO:0005886">
    <property type="term" value="C:plasma membrane"/>
    <property type="evidence" value="ECO:0007669"/>
    <property type="project" value="InterPro"/>
</dbReference>
<feature type="chain" id="PRO_5012125952" evidence="11">
    <location>
        <begin position="22"/>
        <end position="707"/>
    </location>
</feature>
<reference evidence="13 14" key="1">
    <citation type="journal article" date="2017" name="Nat. Ecol. Evol.">
        <title>Scallop genome provides insights into evolution of bilaterian karyotype and development.</title>
        <authorList>
            <person name="Wang S."/>
            <person name="Zhang J."/>
            <person name="Jiao W."/>
            <person name="Li J."/>
            <person name="Xun X."/>
            <person name="Sun Y."/>
            <person name="Guo X."/>
            <person name="Huan P."/>
            <person name="Dong B."/>
            <person name="Zhang L."/>
            <person name="Hu X."/>
            <person name="Sun X."/>
            <person name="Wang J."/>
            <person name="Zhao C."/>
            <person name="Wang Y."/>
            <person name="Wang D."/>
            <person name="Huang X."/>
            <person name="Wang R."/>
            <person name="Lv J."/>
            <person name="Li Y."/>
            <person name="Zhang Z."/>
            <person name="Liu B."/>
            <person name="Lu W."/>
            <person name="Hui Y."/>
            <person name="Liang J."/>
            <person name="Zhou Z."/>
            <person name="Hou R."/>
            <person name="Li X."/>
            <person name="Liu Y."/>
            <person name="Li H."/>
            <person name="Ning X."/>
            <person name="Lin Y."/>
            <person name="Zhao L."/>
            <person name="Xing Q."/>
            <person name="Dou J."/>
            <person name="Li Y."/>
            <person name="Mao J."/>
            <person name="Guo H."/>
            <person name="Dou H."/>
            <person name="Li T."/>
            <person name="Mu C."/>
            <person name="Jiang W."/>
            <person name="Fu Q."/>
            <person name="Fu X."/>
            <person name="Miao Y."/>
            <person name="Liu J."/>
            <person name="Yu Q."/>
            <person name="Li R."/>
            <person name="Liao H."/>
            <person name="Li X."/>
            <person name="Kong Y."/>
            <person name="Jiang Z."/>
            <person name="Chourrout D."/>
            <person name="Li R."/>
            <person name="Bao Z."/>
        </authorList>
    </citation>
    <scope>NUCLEOTIDE SEQUENCE [LARGE SCALE GENOMIC DNA]</scope>
    <source>
        <strain evidence="13 14">PY_sf001</strain>
    </source>
</reference>
<dbReference type="PROSITE" id="PS00232">
    <property type="entry name" value="CADHERIN_1"/>
    <property type="match status" value="1"/>
</dbReference>
<dbReference type="InterPro" id="IPR015919">
    <property type="entry name" value="Cadherin-like_sf"/>
</dbReference>
<comment type="caution">
    <text evidence="13">The sequence shown here is derived from an EMBL/GenBank/DDBJ whole genome shotgun (WGS) entry which is preliminary data.</text>
</comment>
<evidence type="ECO:0000256" key="10">
    <source>
        <dbReference type="SAM" id="Phobius"/>
    </source>
</evidence>
<evidence type="ECO:0000256" key="9">
    <source>
        <dbReference type="SAM" id="MobiDB-lite"/>
    </source>
</evidence>
<dbReference type="SUPFAM" id="SSF49313">
    <property type="entry name" value="Cadherin-like"/>
    <property type="match status" value="5"/>
</dbReference>
<evidence type="ECO:0000256" key="7">
    <source>
        <dbReference type="ARBA" id="ARBA00023180"/>
    </source>
</evidence>
<dbReference type="PRINTS" id="PR00205">
    <property type="entry name" value="CADHERIN"/>
</dbReference>
<feature type="domain" description="Cadherin" evidence="12">
    <location>
        <begin position="231"/>
        <end position="333"/>
    </location>
</feature>
<feature type="compositionally biased region" description="Basic and acidic residues" evidence="9">
    <location>
        <begin position="640"/>
        <end position="650"/>
    </location>
</feature>
<feature type="domain" description="Cadherin" evidence="12">
    <location>
        <begin position="335"/>
        <end position="439"/>
    </location>
</feature>
<dbReference type="GO" id="GO:0005509">
    <property type="term" value="F:calcium ion binding"/>
    <property type="evidence" value="ECO:0007669"/>
    <property type="project" value="UniProtKB-UniRule"/>
</dbReference>
<dbReference type="Proteomes" id="UP000242188">
    <property type="component" value="Unassembled WGS sequence"/>
</dbReference>
<evidence type="ECO:0000256" key="11">
    <source>
        <dbReference type="SAM" id="SignalP"/>
    </source>
</evidence>
<evidence type="ECO:0000256" key="5">
    <source>
        <dbReference type="ARBA" id="ARBA00022989"/>
    </source>
</evidence>
<proteinExistence type="predicted"/>
<keyword evidence="13" id="KW-0675">Receptor</keyword>
<dbReference type="PANTHER" id="PTHR24028">
    <property type="entry name" value="CADHERIN-87A"/>
    <property type="match status" value="1"/>
</dbReference>
<evidence type="ECO:0000256" key="3">
    <source>
        <dbReference type="ARBA" id="ARBA00022737"/>
    </source>
</evidence>
<evidence type="ECO:0000256" key="1">
    <source>
        <dbReference type="ARBA" id="ARBA00004167"/>
    </source>
</evidence>
<evidence type="ECO:0000256" key="2">
    <source>
        <dbReference type="ARBA" id="ARBA00022692"/>
    </source>
</evidence>
<sequence>MTGLWICVTIILIHQVFPCQAVAPVLSGLPTSISVGELETANRLIYTITVTDPDNDAYVCDVSSTVPANGPFVGIKDTDTNKYGIYTDTPTFSYATTTVHTVNIECTDTGGLIGTGVLSVDVIEGDALTFNNLPASTTHDASTTLNGAGIYTVTTTDAKGHTTKTYTMTSTPSTTSFVIDAGTGAVTADRDLKYEIYTSVKLYITVSDGSIAAVEVLTVVLTNVNNVPTFTNLPASIDVVESAAAGTVLITLTPNDADAGASLTYTMSVDPVASANLFAYNTNTQQVTLATGQNFNYESVIYFNVTFTVFDQLATGGPFVLDVHIKDDDEPCYFDKSYYSLSTSEGASGSISLNPNFIISDYDGISSYSLSFTTANNSERFTIDASTGVIGFAVNYDIDNSAMPSTVILTVECKDATSQTGTTNVQISIADVNDNAPTFGSASYILTVDQYSSAGTLIGSLAPTDADSGSNADYTCSATTTSATGSTYYNIGSDCGVYLIATPYGNIDYGTMVRFSVTATDKGSTPLSGTTFVDIIFKEATTTTTTTTAATTTASNFFDDPGSLAAFVVAVVLGAIILALLLYMCLRWWVTGACCGPDPCDFCYWCRGDGRDQCCQRKQRRHRKRVVTPETPERPKRKSKGEFEYWKEDSDYGSLSRADVKQNRSSRMTGHRDYPDFPRSSSKAIPPTDIGIGYSRPATRIIPTGYY</sequence>
<evidence type="ECO:0000256" key="8">
    <source>
        <dbReference type="PROSITE-ProRule" id="PRU00043"/>
    </source>
</evidence>
<dbReference type="InterPro" id="IPR002126">
    <property type="entry name" value="Cadherin-like_dom"/>
</dbReference>
<organism evidence="13 14">
    <name type="scientific">Mizuhopecten yessoensis</name>
    <name type="common">Japanese scallop</name>
    <name type="synonym">Patinopecten yessoensis</name>
    <dbReference type="NCBI Taxonomy" id="6573"/>
    <lineage>
        <taxon>Eukaryota</taxon>
        <taxon>Metazoa</taxon>
        <taxon>Spiralia</taxon>
        <taxon>Lophotrochozoa</taxon>
        <taxon>Mollusca</taxon>
        <taxon>Bivalvia</taxon>
        <taxon>Autobranchia</taxon>
        <taxon>Pteriomorphia</taxon>
        <taxon>Pectinida</taxon>
        <taxon>Pectinoidea</taxon>
        <taxon>Pectinidae</taxon>
        <taxon>Mizuhopecten</taxon>
    </lineage>
</organism>
<dbReference type="GO" id="GO:0007156">
    <property type="term" value="P:homophilic cell adhesion via plasma membrane adhesion molecules"/>
    <property type="evidence" value="ECO:0007669"/>
    <property type="project" value="InterPro"/>
</dbReference>
<feature type="region of interest" description="Disordered" evidence="9">
    <location>
        <begin position="619"/>
        <end position="691"/>
    </location>
</feature>
<evidence type="ECO:0000256" key="6">
    <source>
        <dbReference type="ARBA" id="ARBA00023136"/>
    </source>
</evidence>
<keyword evidence="7" id="KW-0325">Glycoprotein</keyword>
<dbReference type="OrthoDB" id="6125877at2759"/>
<feature type="transmembrane region" description="Helical" evidence="10">
    <location>
        <begin position="564"/>
        <end position="583"/>
    </location>
</feature>
<dbReference type="PROSITE" id="PS50268">
    <property type="entry name" value="CADHERIN_2"/>
    <property type="match status" value="4"/>
</dbReference>
<dbReference type="SMART" id="SM00112">
    <property type="entry name" value="CA"/>
    <property type="match status" value="3"/>
</dbReference>
<comment type="subcellular location">
    <subcellularLocation>
        <location evidence="1">Membrane</location>
        <topology evidence="1">Single-pass membrane protein</topology>
    </subcellularLocation>
</comment>
<dbReference type="InterPro" id="IPR050174">
    <property type="entry name" value="Protocadherin/Cadherin-CA"/>
</dbReference>
<dbReference type="PANTHER" id="PTHR24028:SF328">
    <property type="entry name" value="CADHERIN-3"/>
    <property type="match status" value="1"/>
</dbReference>
<keyword evidence="4 8" id="KW-0106">Calcium</keyword>
<gene>
    <name evidence="13" type="ORF">KP79_PYT24007</name>
</gene>
<evidence type="ECO:0000259" key="12">
    <source>
        <dbReference type="PROSITE" id="PS50268"/>
    </source>
</evidence>
<keyword evidence="3" id="KW-0677">Repeat</keyword>
<accession>A0A210PPY6</accession>
<dbReference type="STRING" id="6573.A0A210PPY6"/>
<dbReference type="InterPro" id="IPR020894">
    <property type="entry name" value="Cadherin_CS"/>
</dbReference>